<dbReference type="EMBL" id="UINC01126061">
    <property type="protein sequence ID" value="SVD04308.1"/>
    <property type="molecule type" value="Genomic_DNA"/>
</dbReference>
<dbReference type="Gene3D" id="3.40.50.10350">
    <property type="entry name" value="Glycerate kinase, domain 1"/>
    <property type="match status" value="1"/>
</dbReference>
<protein>
    <submittedName>
        <fullName evidence="1">Uncharacterized protein</fullName>
    </submittedName>
</protein>
<proteinExistence type="predicted"/>
<dbReference type="AlphaFoldDB" id="A0A382S599"/>
<name>A0A382S599_9ZZZZ</name>
<feature type="non-terminal residue" evidence="1">
    <location>
        <position position="34"/>
    </location>
</feature>
<accession>A0A382S599</accession>
<reference evidence="1" key="1">
    <citation type="submission" date="2018-05" db="EMBL/GenBank/DDBJ databases">
        <authorList>
            <person name="Lanie J.A."/>
            <person name="Ng W.-L."/>
            <person name="Kazmierczak K.M."/>
            <person name="Andrzejewski T.M."/>
            <person name="Davidsen T.M."/>
            <person name="Wayne K.J."/>
            <person name="Tettelin H."/>
            <person name="Glass J.I."/>
            <person name="Rusch D."/>
            <person name="Podicherti R."/>
            <person name="Tsui H.-C.T."/>
            <person name="Winkler M.E."/>
        </authorList>
    </citation>
    <scope>NUCLEOTIDE SEQUENCE</scope>
</reference>
<dbReference type="GO" id="GO:0031388">
    <property type="term" value="P:organic acid phosphorylation"/>
    <property type="evidence" value="ECO:0007669"/>
    <property type="project" value="InterPro"/>
</dbReference>
<dbReference type="InterPro" id="IPR018197">
    <property type="entry name" value="Glycerate_kinase_RE-like"/>
</dbReference>
<gene>
    <name evidence="1" type="ORF">METZ01_LOCUS357162</name>
</gene>
<dbReference type="SUPFAM" id="SSF110738">
    <property type="entry name" value="Glycerate kinase I"/>
    <property type="match status" value="1"/>
</dbReference>
<organism evidence="1">
    <name type="scientific">marine metagenome</name>
    <dbReference type="NCBI Taxonomy" id="408172"/>
    <lineage>
        <taxon>unclassified sequences</taxon>
        <taxon>metagenomes</taxon>
        <taxon>ecological metagenomes</taxon>
    </lineage>
</organism>
<sequence>VRYLLVPDKFKGSLTSKEVIRSLKKGILKFDSKA</sequence>
<evidence type="ECO:0000313" key="1">
    <source>
        <dbReference type="EMBL" id="SVD04308.1"/>
    </source>
</evidence>
<feature type="non-terminal residue" evidence="1">
    <location>
        <position position="1"/>
    </location>
</feature>
<dbReference type="GO" id="GO:0008887">
    <property type="term" value="F:glycerate kinase activity"/>
    <property type="evidence" value="ECO:0007669"/>
    <property type="project" value="InterPro"/>
</dbReference>
<dbReference type="InterPro" id="IPR036129">
    <property type="entry name" value="Glycerate_kinase_sf"/>
</dbReference>